<protein>
    <submittedName>
        <fullName evidence="1">Uncharacterized protein</fullName>
    </submittedName>
</protein>
<proteinExistence type="predicted"/>
<evidence type="ECO:0000313" key="2">
    <source>
        <dbReference type="Proteomes" id="UP000060699"/>
    </source>
</evidence>
<keyword evidence="2" id="KW-1185">Reference proteome</keyword>
<evidence type="ECO:0000313" key="1">
    <source>
        <dbReference type="EMBL" id="ALV07440.1"/>
    </source>
</evidence>
<sequence>MCTPQEEVAYSCTTGTKTASLCKSADTTAPASLTYRYGRVGKTELEYVATLENARTFSAFTLPANPRAQIRMVWFDKGDFQYLMTECAGGSCKSLGRLAVFRGDRMLMNAECTNPPSSQPHFSRSLIQFGPDVDQAKSLTPLIKWEEMLFPIEAIYKAEMAPHGKTWDN</sequence>
<reference evidence="1 2" key="1">
    <citation type="submission" date="2015-12" db="EMBL/GenBank/DDBJ databases">
        <title>Complete genome of Roseateles depolymerans KCTC 42856.</title>
        <authorList>
            <person name="Kim K.M."/>
        </authorList>
    </citation>
    <scope>NUCLEOTIDE SEQUENCE [LARGE SCALE GENOMIC DNA]</scope>
    <source>
        <strain evidence="1 2">KCTC 42856</strain>
    </source>
</reference>
<accession>A0A0U3NG89</accession>
<name>A0A0U3NG89_9BURK</name>
<dbReference type="EMBL" id="CP013729">
    <property type="protein sequence ID" value="ALV07440.1"/>
    <property type="molecule type" value="Genomic_DNA"/>
</dbReference>
<dbReference type="AlphaFoldDB" id="A0A0U3NG89"/>
<organism evidence="1 2">
    <name type="scientific">Roseateles depolymerans</name>
    <dbReference type="NCBI Taxonomy" id="76731"/>
    <lineage>
        <taxon>Bacteria</taxon>
        <taxon>Pseudomonadati</taxon>
        <taxon>Pseudomonadota</taxon>
        <taxon>Betaproteobacteria</taxon>
        <taxon>Burkholderiales</taxon>
        <taxon>Sphaerotilaceae</taxon>
        <taxon>Roseateles</taxon>
    </lineage>
</organism>
<dbReference type="Proteomes" id="UP000060699">
    <property type="component" value="Chromosome"/>
</dbReference>
<dbReference type="KEGG" id="rdp:RD2015_2978"/>
<gene>
    <name evidence="1" type="ORF">RD2015_2978</name>
</gene>